<dbReference type="RefSeq" id="XP_014670575.1">
    <property type="nucleotide sequence ID" value="XM_014815089.1"/>
</dbReference>
<organism evidence="3 4">
    <name type="scientific">Priapulus caudatus</name>
    <name type="common">Priapulid worm</name>
    <dbReference type="NCBI Taxonomy" id="37621"/>
    <lineage>
        <taxon>Eukaryota</taxon>
        <taxon>Metazoa</taxon>
        <taxon>Ecdysozoa</taxon>
        <taxon>Scalidophora</taxon>
        <taxon>Priapulida</taxon>
        <taxon>Priapulimorpha</taxon>
        <taxon>Priapulimorphida</taxon>
        <taxon>Priapulidae</taxon>
        <taxon>Priapulus</taxon>
    </lineage>
</organism>
<accession>A0ABM1EEF4</accession>
<evidence type="ECO:0000313" key="3">
    <source>
        <dbReference type="Proteomes" id="UP000695022"/>
    </source>
</evidence>
<dbReference type="InterPro" id="IPR038801">
    <property type="entry name" value="TAF1C"/>
</dbReference>
<dbReference type="InterPro" id="IPR049087">
    <property type="entry name" value="TAF1C_beta-prop"/>
</dbReference>
<dbReference type="GeneID" id="106811467"/>
<name>A0ABM1EEF4_PRICU</name>
<dbReference type="Pfam" id="PF20641">
    <property type="entry name" value="TAF1C_beta-prop"/>
    <property type="match status" value="1"/>
</dbReference>
<dbReference type="Proteomes" id="UP000695022">
    <property type="component" value="Unplaced"/>
</dbReference>
<evidence type="ECO:0000256" key="1">
    <source>
        <dbReference type="SAM" id="MobiDB-lite"/>
    </source>
</evidence>
<reference evidence="4" key="1">
    <citation type="submission" date="2025-08" db="UniProtKB">
        <authorList>
            <consortium name="RefSeq"/>
        </authorList>
    </citation>
    <scope>IDENTIFICATION</scope>
</reference>
<proteinExistence type="predicted"/>
<protein>
    <submittedName>
        <fullName evidence="4">Uncharacterized protein LOC106811467 isoform X1</fullName>
    </submittedName>
</protein>
<feature type="region of interest" description="Disordered" evidence="1">
    <location>
        <begin position="736"/>
        <end position="755"/>
    </location>
</feature>
<evidence type="ECO:0000313" key="4">
    <source>
        <dbReference type="RefSeq" id="XP_014670575.1"/>
    </source>
</evidence>
<sequence length="755" mass="83304">MLPKANFTYWNLKDTQGANPFAEYGDYCGVDLIANNNGDGEAFVARAQKEHCTVKRLVAKTCIRPILSLPPTTDSFTIKEIINAGKRQKSIEENEKRSSKLLKTPCSKGQDSQFSRLEKIEARLSDPDKVWFTKEDVKNLRVPGWLTKLKDENDKLAPYLAELDRWRHASNCIDYLHPHADTDASGALVYLSGPLFDAVSITSVTHGNGERLRPTTTTSLTLGPLHGIASSRCQDHRYVVVLHREAVSMIPVIDDVGGAPVLPTFVGDVWNLACEERPLSAVASPYVVGDCIVALASGTLKSWNADAGRCGVVCRDREPRFTCSDIWWQVEYGGHPQRYVLADRTGVEMIDARTRGGGGGALFVLPTPYLQHHERVRAMKPLALFAHAVATDHSLFVVDERFPGYPMIEWGHSLATQPRYINVLPWHGGIESDDDNAILLGGQSPAPPFMFHMTAVPGEAPQSLLPPWMIAPISDGSHGAQRAGFFTERNVLDRLEKAPIIGACLVPYSKDGFSVVQYSLYGDAFYQTYATSEDVNADVTCRLREGFGDPQLTDDVVDEYREWCCLVEMQLMESGCVKELTNTVHVDTSLLLAEFVHTSAANERCHLCNAHVAKAESWLPGDTTCPRCGVRVNESGKLCAMASEGTFPQMEEPAECELLRELESLGRRDDSKDSYSVRLAELWDEATPVDGDEEGEEEVAMPSVLGDAISNTLPKEPPGHDHVEELLALMRGTASMGGEAEQDMQETEGSHFFEF</sequence>
<keyword evidence="3" id="KW-1185">Reference proteome</keyword>
<dbReference type="PANTHER" id="PTHR15319">
    <property type="entry name" value="TATA BOX-BINDING PROTEIN ASSOCIATED FACTOR RNA POLYMERASE I SUBUNIT C"/>
    <property type="match status" value="1"/>
</dbReference>
<evidence type="ECO:0000259" key="2">
    <source>
        <dbReference type="Pfam" id="PF20641"/>
    </source>
</evidence>
<feature type="domain" description="TAF1C beta-propeller" evidence="2">
    <location>
        <begin position="276"/>
        <end position="365"/>
    </location>
</feature>
<dbReference type="PANTHER" id="PTHR15319:SF1">
    <property type="entry name" value="TATA BOX-BINDING PROTEIN-ASSOCIATED FACTOR RNA POLYMERASE I SUBUNIT C"/>
    <property type="match status" value="1"/>
</dbReference>
<gene>
    <name evidence="4" type="primary">LOC106811467</name>
</gene>